<evidence type="ECO:0000313" key="2">
    <source>
        <dbReference type="EMBL" id="OIR23271.1"/>
    </source>
</evidence>
<dbReference type="EMBL" id="MIYY01000019">
    <property type="protein sequence ID" value="OIR23271.1"/>
    <property type="molecule type" value="Genomic_DNA"/>
</dbReference>
<proteinExistence type="predicted"/>
<evidence type="ECO:0000256" key="1">
    <source>
        <dbReference type="SAM" id="MobiDB-lite"/>
    </source>
</evidence>
<protein>
    <submittedName>
        <fullName evidence="2">Uncharacterized protein</fullName>
    </submittedName>
</protein>
<sequence length="124" mass="14652">MQQKANEIHLLLNNEVLLLKDVKIIETEDGLYVEDSFKLGTDDDGKDIIQRRLTYYRRESILKIIWTENSLVDSIKENVLAEIIQDKFEHLMDTYEDYEEEVVGTPKADRRDDPEFNPYGKKDE</sequence>
<comment type="caution">
    <text evidence="2">The sequence shown here is derived from an EMBL/GenBank/DDBJ whole genome shotgun (WGS) entry which is preliminary data.</text>
</comment>
<reference evidence="2 3" key="1">
    <citation type="submission" date="2016-08" db="EMBL/GenBank/DDBJ databases">
        <title>New Insights into Marine Group III Euryarchaeota, from dark to light.</title>
        <authorList>
            <person name="Haro-Moreno J.M."/>
            <person name="Rodriguez-Valera F."/>
            <person name="Lopez-Garcia P."/>
            <person name="Moreira D."/>
            <person name="Martin-Cuadrado A.B."/>
        </authorList>
    </citation>
    <scope>NUCLEOTIDE SEQUENCE [LARGE SCALE GENOMIC DNA]</scope>
    <source>
        <strain evidence="2">CG-Epi3</strain>
    </source>
</reference>
<gene>
    <name evidence="2" type="ORF">BEU00_03510</name>
</gene>
<dbReference type="AlphaFoldDB" id="A0A1J5TQR3"/>
<feature type="compositionally biased region" description="Basic and acidic residues" evidence="1">
    <location>
        <begin position="107"/>
        <end position="124"/>
    </location>
</feature>
<organism evidence="2 3">
    <name type="scientific">Marine Group III euryarchaeote CG-Epi3</name>
    <dbReference type="NCBI Taxonomy" id="1888997"/>
    <lineage>
        <taxon>Archaea</taxon>
        <taxon>Methanobacteriati</taxon>
        <taxon>Thermoplasmatota</taxon>
        <taxon>Thermoplasmata</taxon>
        <taxon>Candidatus Thermoprofundales</taxon>
    </lineage>
</organism>
<name>A0A1J5TQR3_9ARCH</name>
<evidence type="ECO:0000313" key="3">
    <source>
        <dbReference type="Proteomes" id="UP000183138"/>
    </source>
</evidence>
<dbReference type="Proteomes" id="UP000183138">
    <property type="component" value="Unassembled WGS sequence"/>
</dbReference>
<feature type="region of interest" description="Disordered" evidence="1">
    <location>
        <begin position="100"/>
        <end position="124"/>
    </location>
</feature>
<accession>A0A1J5TQR3</accession>